<dbReference type="AlphaFoldDB" id="A0A2V2NFH8"/>
<dbReference type="PANTHER" id="PTHR32089">
    <property type="entry name" value="METHYL-ACCEPTING CHEMOTAXIS PROTEIN MCPB"/>
    <property type="match status" value="1"/>
</dbReference>
<dbReference type="PROSITE" id="PS50111">
    <property type="entry name" value="CHEMOTAXIS_TRANSDUC_2"/>
    <property type="match status" value="1"/>
</dbReference>
<dbReference type="RefSeq" id="WP_109967630.1">
    <property type="nucleotide sequence ID" value="NZ_CP176093.1"/>
</dbReference>
<dbReference type="CDD" id="cd06225">
    <property type="entry name" value="HAMP"/>
    <property type="match status" value="1"/>
</dbReference>
<dbReference type="GO" id="GO:0007165">
    <property type="term" value="P:signal transduction"/>
    <property type="evidence" value="ECO:0007669"/>
    <property type="project" value="UniProtKB-KW"/>
</dbReference>
<protein>
    <submittedName>
        <fullName evidence="9">Methyl-accepting chemotaxis protein</fullName>
    </submittedName>
</protein>
<evidence type="ECO:0000256" key="3">
    <source>
        <dbReference type="PROSITE-ProRule" id="PRU00284"/>
    </source>
</evidence>
<dbReference type="Gene3D" id="1.20.120.1530">
    <property type="match status" value="1"/>
</dbReference>
<evidence type="ECO:0000256" key="5">
    <source>
        <dbReference type="SAM" id="Phobius"/>
    </source>
</evidence>
<proteinExistence type="inferred from homology"/>
<dbReference type="GO" id="GO:0005524">
    <property type="term" value="F:ATP binding"/>
    <property type="evidence" value="ECO:0007669"/>
    <property type="project" value="UniProtKB-UniRule"/>
</dbReference>
<name>A0A2V2NFH8_9EURY</name>
<dbReference type="SUPFAM" id="SSF58104">
    <property type="entry name" value="Methyl-accepting chemotaxis protein (MCP) signaling domain"/>
    <property type="match status" value="1"/>
</dbReference>
<keyword evidence="4" id="KW-0067">ATP-binding</keyword>
<evidence type="ECO:0000313" key="10">
    <source>
        <dbReference type="Proteomes" id="UP000245657"/>
    </source>
</evidence>
<dbReference type="EMBL" id="QGMY01000002">
    <property type="protein sequence ID" value="PWR74351.1"/>
    <property type="molecule type" value="Genomic_DNA"/>
</dbReference>
<reference evidence="9 10" key="1">
    <citation type="submission" date="2018-05" db="EMBL/GenBank/DDBJ databases">
        <title>Draft genome of Methanospirillum lacunae Ki8-1.</title>
        <authorList>
            <person name="Dueholm M.S."/>
            <person name="Nielsen P.H."/>
            <person name="Bakmann L.F."/>
            <person name="Otzen D.E."/>
        </authorList>
    </citation>
    <scope>NUCLEOTIDE SEQUENCE [LARGE SCALE GENOMIC DNA]</scope>
    <source>
        <strain evidence="9 10">Ki8-1</strain>
    </source>
</reference>
<feature type="transmembrane region" description="Helical" evidence="5">
    <location>
        <begin position="13"/>
        <end position="35"/>
    </location>
</feature>
<feature type="domain" description="ATP-grasp" evidence="8">
    <location>
        <begin position="339"/>
        <end position="545"/>
    </location>
</feature>
<keyword evidence="10" id="KW-1185">Reference proteome</keyword>
<keyword evidence="5" id="KW-1133">Transmembrane helix</keyword>
<evidence type="ECO:0000259" key="6">
    <source>
        <dbReference type="PROSITE" id="PS50111"/>
    </source>
</evidence>
<dbReference type="InterPro" id="IPR004089">
    <property type="entry name" value="MCPsignal_dom"/>
</dbReference>
<dbReference type="InterPro" id="IPR004090">
    <property type="entry name" value="Chemotax_Me-accpt_rcpt"/>
</dbReference>
<keyword evidence="5" id="KW-0472">Membrane</keyword>
<feature type="transmembrane region" description="Helical" evidence="5">
    <location>
        <begin position="189"/>
        <end position="210"/>
    </location>
</feature>
<dbReference type="Gene3D" id="1.10.8.500">
    <property type="entry name" value="HAMP domain in histidine kinase"/>
    <property type="match status" value="1"/>
</dbReference>
<feature type="domain" description="HAMP" evidence="7">
    <location>
        <begin position="212"/>
        <end position="264"/>
    </location>
</feature>
<dbReference type="Gene3D" id="1.10.287.950">
    <property type="entry name" value="Methyl-accepting chemotaxis protein"/>
    <property type="match status" value="1"/>
</dbReference>
<evidence type="ECO:0000259" key="8">
    <source>
        <dbReference type="PROSITE" id="PS50975"/>
    </source>
</evidence>
<evidence type="ECO:0000256" key="4">
    <source>
        <dbReference type="PROSITE-ProRule" id="PRU00409"/>
    </source>
</evidence>
<dbReference type="PROSITE" id="PS50885">
    <property type="entry name" value="HAMP"/>
    <property type="match status" value="1"/>
</dbReference>
<evidence type="ECO:0000256" key="2">
    <source>
        <dbReference type="ARBA" id="ARBA00029447"/>
    </source>
</evidence>
<dbReference type="OrthoDB" id="8523at2157"/>
<dbReference type="InterPro" id="IPR003660">
    <property type="entry name" value="HAMP_dom"/>
</dbReference>
<evidence type="ECO:0000256" key="1">
    <source>
        <dbReference type="ARBA" id="ARBA00023224"/>
    </source>
</evidence>
<organism evidence="9 10">
    <name type="scientific">Methanospirillum lacunae</name>
    <dbReference type="NCBI Taxonomy" id="668570"/>
    <lineage>
        <taxon>Archaea</taxon>
        <taxon>Methanobacteriati</taxon>
        <taxon>Methanobacteriota</taxon>
        <taxon>Stenosarchaea group</taxon>
        <taxon>Methanomicrobia</taxon>
        <taxon>Methanomicrobiales</taxon>
        <taxon>Methanospirillaceae</taxon>
        <taxon>Methanospirillum</taxon>
    </lineage>
</organism>
<evidence type="ECO:0000313" key="9">
    <source>
        <dbReference type="EMBL" id="PWR74351.1"/>
    </source>
</evidence>
<dbReference type="SUPFAM" id="SSF158472">
    <property type="entry name" value="HAMP domain-like"/>
    <property type="match status" value="1"/>
</dbReference>
<keyword evidence="5" id="KW-0812">Transmembrane</keyword>
<dbReference type="Proteomes" id="UP000245657">
    <property type="component" value="Unassembled WGS sequence"/>
</dbReference>
<dbReference type="PRINTS" id="PR00260">
    <property type="entry name" value="CHEMTRNSDUCR"/>
</dbReference>
<dbReference type="PANTHER" id="PTHR32089:SF112">
    <property type="entry name" value="LYSOZYME-LIKE PROTEIN-RELATED"/>
    <property type="match status" value="1"/>
</dbReference>
<dbReference type="CDD" id="cd11386">
    <property type="entry name" value="MCP_signal"/>
    <property type="match status" value="1"/>
</dbReference>
<dbReference type="Pfam" id="PF12729">
    <property type="entry name" value="4HB_MCP_1"/>
    <property type="match status" value="1"/>
</dbReference>
<comment type="caution">
    <text evidence="9">The sequence shown here is derived from an EMBL/GenBank/DDBJ whole genome shotgun (WGS) entry which is preliminary data.</text>
</comment>
<dbReference type="Pfam" id="PF00015">
    <property type="entry name" value="MCPsignal"/>
    <property type="match status" value="1"/>
</dbReference>
<dbReference type="GO" id="GO:0006935">
    <property type="term" value="P:chemotaxis"/>
    <property type="evidence" value="ECO:0007669"/>
    <property type="project" value="InterPro"/>
</dbReference>
<dbReference type="SMART" id="SM00304">
    <property type="entry name" value="HAMP"/>
    <property type="match status" value="2"/>
</dbReference>
<dbReference type="GO" id="GO:0004888">
    <property type="term" value="F:transmembrane signaling receptor activity"/>
    <property type="evidence" value="ECO:0007669"/>
    <property type="project" value="InterPro"/>
</dbReference>
<keyword evidence="1 3" id="KW-0807">Transducer</keyword>
<dbReference type="GO" id="GO:0016020">
    <property type="term" value="C:membrane"/>
    <property type="evidence" value="ECO:0007669"/>
    <property type="project" value="InterPro"/>
</dbReference>
<dbReference type="Pfam" id="PF18947">
    <property type="entry name" value="HAMP_2"/>
    <property type="match status" value="1"/>
</dbReference>
<dbReference type="SMART" id="SM00283">
    <property type="entry name" value="MA"/>
    <property type="match status" value="1"/>
</dbReference>
<dbReference type="InterPro" id="IPR011761">
    <property type="entry name" value="ATP-grasp"/>
</dbReference>
<dbReference type="GO" id="GO:0046872">
    <property type="term" value="F:metal ion binding"/>
    <property type="evidence" value="ECO:0007669"/>
    <property type="project" value="InterPro"/>
</dbReference>
<accession>A0A2V2NFH8</accession>
<dbReference type="InterPro" id="IPR024478">
    <property type="entry name" value="HlyB_4HB_MCP"/>
</dbReference>
<keyword evidence="4" id="KW-0547">Nucleotide-binding</keyword>
<evidence type="ECO:0000259" key="7">
    <source>
        <dbReference type="PROSITE" id="PS50885"/>
    </source>
</evidence>
<dbReference type="PROSITE" id="PS50975">
    <property type="entry name" value="ATP_GRASP"/>
    <property type="match status" value="1"/>
</dbReference>
<dbReference type="GeneID" id="97549733"/>
<gene>
    <name evidence="9" type="ORF">DK846_04165</name>
</gene>
<sequence>MQTLDDIKIGPKLIGSFLAVVLIMIIVGIVGFSGVSTTNGYLNQMYSQQLIPTDILERTQSDLWHIRGNPTGYLAIISTRDTNRQEGTDLMKVIDDDLSSYEPYLATENEHAIYDEGKKSWVKYKAALVNFYNLVDSGKTDEALAELTTGDLVNERKAFSSALDKLITLNINDAKELSQEGANTVSSSIILLIVSIIIGAIAAFSLGLIISKSITGPLAQGVLMMKEMSTGHLGNRLKMTRKDEIGELTTAMDSFSDQLQFVIIGGMKQIAAGDISLSITAQDEKDEIAPAFNQLIGAINDIIGEVGILISEAEEGRLKKRGETTRFTGAYQNIIIGINNMLDAITTPLNEALRVADLYSHAKFSARFNEEIVVKGDLIALKEGLNTIGLELSTAIKNISEQVSALSASSEEAAASVEEITSGSASVAQSSGIVSANADKSVNAVNQVLGAMEELNRSVASVASKVDSVNRLTQEANGISTKGVKQAAIAEGGITSINGAVNDVGVIINEIRDQMNEINKIVVIISDIADQTNLLALNAAIEAARAGDAGMGFAVVADEVKTLAQESQGSAENISKIITSLQQQSQRAASAMDLATTEVSKGSSAITETIQLFHHMAEQVEEISMHMTEVASLSEEESAAVEEITSSVSEVKDMATGTAEEAVSTAAATEETASALNQVSEIISNLSVIATRIDESVTRLNG</sequence>
<dbReference type="Pfam" id="PF00672">
    <property type="entry name" value="HAMP"/>
    <property type="match status" value="1"/>
</dbReference>
<feature type="domain" description="Methyl-accepting transducer" evidence="6">
    <location>
        <begin position="416"/>
        <end position="652"/>
    </location>
</feature>
<comment type="similarity">
    <text evidence="2">Belongs to the methyl-accepting chemotaxis (MCP) protein family.</text>
</comment>